<evidence type="ECO:0000256" key="3">
    <source>
        <dbReference type="RuleBase" id="RU000363"/>
    </source>
</evidence>
<dbReference type="PRINTS" id="PR00081">
    <property type="entry name" value="GDHRDH"/>
</dbReference>
<organism evidence="5 6">
    <name type="scientific">Amycolatopsis nalaikhensis</name>
    <dbReference type="NCBI Taxonomy" id="715472"/>
    <lineage>
        <taxon>Bacteria</taxon>
        <taxon>Bacillati</taxon>
        <taxon>Actinomycetota</taxon>
        <taxon>Actinomycetes</taxon>
        <taxon>Pseudonocardiales</taxon>
        <taxon>Pseudonocardiaceae</taxon>
        <taxon>Amycolatopsis</taxon>
    </lineage>
</organism>
<reference evidence="5 6" key="1">
    <citation type="submission" date="2023-06" db="EMBL/GenBank/DDBJ databases">
        <authorList>
            <person name="Oyuntsetseg B."/>
            <person name="Kim S.B."/>
        </authorList>
    </citation>
    <scope>NUCLEOTIDE SEQUENCE [LARGE SCALE GENOMIC DNA]</scope>
    <source>
        <strain evidence="5 6">2-2</strain>
    </source>
</reference>
<dbReference type="InterPro" id="IPR057326">
    <property type="entry name" value="KR_dom"/>
</dbReference>
<sequence length="272" mass="28831">MKRFADKVVVVTGAGSGIGRALSCEFARRGARVVLSDVDTANAAETAKLAGDNARAYTLDVADRAAVLAHAEEVAEEFGRVNVVVNNAGVALGATVEEMTFEDYDWLMGINLGGVVNGTKAFLPHLIASGDGHVVNISSVFGFVGVPTQSAYNAAKFAVRGFTEALREEMLIARHPVAVSCVHPGGIKTNIVRNARSLADDQGVAAKSFERIAKTTPEQAARTILRGIERKSARILIGPDAYVIDAIPRVLGSAYQRPLAVLARMGLKRMES</sequence>
<keyword evidence="2 5" id="KW-0560">Oxidoreductase</keyword>
<dbReference type="InterPro" id="IPR036291">
    <property type="entry name" value="NAD(P)-bd_dom_sf"/>
</dbReference>
<dbReference type="InterPro" id="IPR002347">
    <property type="entry name" value="SDR_fam"/>
</dbReference>
<accession>A0ABY8XUR9</accession>
<dbReference type="RefSeq" id="WP_285456867.1">
    <property type="nucleotide sequence ID" value="NZ_CP127173.1"/>
</dbReference>
<comment type="similarity">
    <text evidence="1 3">Belongs to the short-chain dehydrogenases/reductases (SDR) family.</text>
</comment>
<dbReference type="PANTHER" id="PTHR44196:SF1">
    <property type="entry name" value="DEHYDROGENASE_REDUCTASE SDR FAMILY MEMBER 7B"/>
    <property type="match status" value="1"/>
</dbReference>
<evidence type="ECO:0000313" key="6">
    <source>
        <dbReference type="Proteomes" id="UP001227101"/>
    </source>
</evidence>
<evidence type="ECO:0000259" key="4">
    <source>
        <dbReference type="SMART" id="SM00822"/>
    </source>
</evidence>
<dbReference type="PANTHER" id="PTHR44196">
    <property type="entry name" value="DEHYDROGENASE/REDUCTASE SDR FAMILY MEMBER 7B"/>
    <property type="match status" value="1"/>
</dbReference>
<protein>
    <submittedName>
        <fullName evidence="5">SDR family oxidoreductase</fullName>
        <ecNumber evidence="5">1.-.-.-</ecNumber>
    </submittedName>
</protein>
<name>A0ABY8XUR9_9PSEU</name>
<feature type="domain" description="Ketoreductase" evidence="4">
    <location>
        <begin position="7"/>
        <end position="190"/>
    </location>
</feature>
<keyword evidence="6" id="KW-1185">Reference proteome</keyword>
<dbReference type="SUPFAM" id="SSF51735">
    <property type="entry name" value="NAD(P)-binding Rossmann-fold domains"/>
    <property type="match status" value="1"/>
</dbReference>
<dbReference type="EC" id="1.-.-.-" evidence="5"/>
<dbReference type="PRINTS" id="PR00080">
    <property type="entry name" value="SDRFAMILY"/>
</dbReference>
<dbReference type="EMBL" id="CP127173">
    <property type="protein sequence ID" value="WIV59326.1"/>
    <property type="molecule type" value="Genomic_DNA"/>
</dbReference>
<gene>
    <name evidence="5" type="ORF">QP939_12245</name>
</gene>
<dbReference type="InterPro" id="IPR020904">
    <property type="entry name" value="Sc_DH/Rdtase_CS"/>
</dbReference>
<dbReference type="CDD" id="cd05233">
    <property type="entry name" value="SDR_c"/>
    <property type="match status" value="1"/>
</dbReference>
<dbReference type="PROSITE" id="PS00061">
    <property type="entry name" value="ADH_SHORT"/>
    <property type="match status" value="1"/>
</dbReference>
<evidence type="ECO:0000256" key="2">
    <source>
        <dbReference type="ARBA" id="ARBA00023002"/>
    </source>
</evidence>
<dbReference type="Pfam" id="PF00106">
    <property type="entry name" value="adh_short"/>
    <property type="match status" value="1"/>
</dbReference>
<proteinExistence type="inferred from homology"/>
<evidence type="ECO:0000313" key="5">
    <source>
        <dbReference type="EMBL" id="WIV59326.1"/>
    </source>
</evidence>
<dbReference type="GO" id="GO:0016491">
    <property type="term" value="F:oxidoreductase activity"/>
    <property type="evidence" value="ECO:0007669"/>
    <property type="project" value="UniProtKB-KW"/>
</dbReference>
<dbReference type="Gene3D" id="3.40.50.720">
    <property type="entry name" value="NAD(P)-binding Rossmann-like Domain"/>
    <property type="match status" value="1"/>
</dbReference>
<evidence type="ECO:0000256" key="1">
    <source>
        <dbReference type="ARBA" id="ARBA00006484"/>
    </source>
</evidence>
<dbReference type="SMART" id="SM00822">
    <property type="entry name" value="PKS_KR"/>
    <property type="match status" value="1"/>
</dbReference>
<dbReference type="Proteomes" id="UP001227101">
    <property type="component" value="Chromosome"/>
</dbReference>